<dbReference type="GO" id="GO:0000976">
    <property type="term" value="F:transcription cis-regulatory region binding"/>
    <property type="evidence" value="ECO:0007669"/>
    <property type="project" value="TreeGrafter"/>
</dbReference>
<evidence type="ECO:0000259" key="5">
    <source>
        <dbReference type="PROSITE" id="PS50977"/>
    </source>
</evidence>
<organism evidence="6 7">
    <name type="scientific">Desulfomarina profundi</name>
    <dbReference type="NCBI Taxonomy" id="2772557"/>
    <lineage>
        <taxon>Bacteria</taxon>
        <taxon>Pseudomonadati</taxon>
        <taxon>Thermodesulfobacteriota</taxon>
        <taxon>Desulfobulbia</taxon>
        <taxon>Desulfobulbales</taxon>
        <taxon>Desulfobulbaceae</taxon>
        <taxon>Desulfomarina</taxon>
    </lineage>
</organism>
<feature type="DNA-binding region" description="H-T-H motif" evidence="4">
    <location>
        <begin position="32"/>
        <end position="51"/>
    </location>
</feature>
<evidence type="ECO:0000256" key="3">
    <source>
        <dbReference type="ARBA" id="ARBA00023163"/>
    </source>
</evidence>
<protein>
    <recommendedName>
        <fullName evidence="5">HTH tetR-type domain-containing protein</fullName>
    </recommendedName>
</protein>
<dbReference type="EMBL" id="AP024086">
    <property type="protein sequence ID" value="BCL62130.1"/>
    <property type="molecule type" value="Genomic_DNA"/>
</dbReference>
<keyword evidence="2 4" id="KW-0238">DNA-binding</keyword>
<dbReference type="GO" id="GO:0003700">
    <property type="term" value="F:DNA-binding transcription factor activity"/>
    <property type="evidence" value="ECO:0007669"/>
    <property type="project" value="TreeGrafter"/>
</dbReference>
<dbReference type="InterPro" id="IPR001647">
    <property type="entry name" value="HTH_TetR"/>
</dbReference>
<dbReference type="RefSeq" id="WP_228854524.1">
    <property type="nucleotide sequence ID" value="NZ_AP024086.1"/>
</dbReference>
<evidence type="ECO:0000313" key="7">
    <source>
        <dbReference type="Proteomes" id="UP000826725"/>
    </source>
</evidence>
<proteinExistence type="predicted"/>
<accession>A0A8D5FQZ9</accession>
<dbReference type="InterPro" id="IPR050109">
    <property type="entry name" value="HTH-type_TetR-like_transc_reg"/>
</dbReference>
<dbReference type="AlphaFoldDB" id="A0A8D5FQZ9"/>
<evidence type="ECO:0000256" key="1">
    <source>
        <dbReference type="ARBA" id="ARBA00023015"/>
    </source>
</evidence>
<keyword evidence="3" id="KW-0804">Transcription</keyword>
<dbReference type="PANTHER" id="PTHR30055:SF234">
    <property type="entry name" value="HTH-TYPE TRANSCRIPTIONAL REGULATOR BETI"/>
    <property type="match status" value="1"/>
</dbReference>
<evidence type="ECO:0000256" key="2">
    <source>
        <dbReference type="ARBA" id="ARBA00023125"/>
    </source>
</evidence>
<dbReference type="Pfam" id="PF00440">
    <property type="entry name" value="TetR_N"/>
    <property type="match status" value="1"/>
</dbReference>
<evidence type="ECO:0000256" key="4">
    <source>
        <dbReference type="PROSITE-ProRule" id="PRU00335"/>
    </source>
</evidence>
<keyword evidence="7" id="KW-1185">Reference proteome</keyword>
<evidence type="ECO:0000313" key="6">
    <source>
        <dbReference type="EMBL" id="BCL62130.1"/>
    </source>
</evidence>
<dbReference type="Proteomes" id="UP000826725">
    <property type="component" value="Chromosome"/>
</dbReference>
<reference evidence="6" key="1">
    <citation type="submission" date="2020-09" db="EMBL/GenBank/DDBJ databases">
        <title>Desulfogranum mesoprofundum gen. nov., sp. nov., a novel mesophilic, sulfate-reducing chemolithoautotroph isolated from a deep-sea hydrothermal vent chimney in the Suiyo Seamount.</title>
        <authorList>
            <person name="Hashimoto Y."/>
            <person name="Nakagawa S."/>
        </authorList>
    </citation>
    <scope>NUCLEOTIDE SEQUENCE</scope>
    <source>
        <strain evidence="6">KT2</strain>
    </source>
</reference>
<feature type="domain" description="HTH tetR-type" evidence="5">
    <location>
        <begin position="9"/>
        <end position="69"/>
    </location>
</feature>
<keyword evidence="1" id="KW-0805">Transcription regulation</keyword>
<dbReference type="PROSITE" id="PS50977">
    <property type="entry name" value="HTH_TETR_2"/>
    <property type="match status" value="1"/>
</dbReference>
<dbReference type="KEGG" id="dbk:DGMP_28230"/>
<sequence length="209" mass="24208">MRNKRLTAEQRREQILRKVKELCTNKGFAGTTLDEIANAANVSRALIVQHFGSKENLYEALIDYLFCDHPMEKDPAIKAYAERKDDRGVFMAYCEHAYDHMVAEQTESPLKLVMFSMLEKPDLYTKHFQKRKIKGIEVLEEYVSNRIKDNVFKSVDPFYVALAFSSMITQLLLETSVLKTIRNRDEFLNITGTMVDLFLNGLTRERGVL</sequence>
<dbReference type="PANTHER" id="PTHR30055">
    <property type="entry name" value="HTH-TYPE TRANSCRIPTIONAL REGULATOR RUTR"/>
    <property type="match status" value="1"/>
</dbReference>
<gene>
    <name evidence="6" type="ORF">DGMP_28230</name>
</gene>
<name>A0A8D5FQZ9_9BACT</name>